<accession>A0A3E1F101</accession>
<dbReference type="Pfam" id="PF01170">
    <property type="entry name" value="UPF0020"/>
    <property type="match status" value="1"/>
</dbReference>
<dbReference type="Proteomes" id="UP000257127">
    <property type="component" value="Unassembled WGS sequence"/>
</dbReference>
<feature type="compositionally biased region" description="Basic and acidic residues" evidence="4">
    <location>
        <begin position="472"/>
        <end position="496"/>
    </location>
</feature>
<sequence length="570" mass="65139">MKDLVITVKTLFGFEDILKEELNELGYDKVETLNRAVQLNGDWEDVYRLNYHCRLAISVLVKVKSFTIHKEEDLYKQAKKIDWPAYFDVKKTFAVKGAVFSTIFTHTQYPFLVVKDAIADVFREKCDDVRPDVNLKSPQVMFDVYIKDRNVVISLNTSGVPLFQRGYRQEVGEAPMNEVLAAGILRMSGWDRKSTLIDPMCGSGTIAIEAALWAANIPAMIERNHFAFKNFKSFDAEAWEKVKAEGNSRPIKLGFDILASDEDGEMVKKARRNSRMAPIGNMVTWDVKDALELEAPDDKGILICNPPYGERMGEEVEELYTRLGDLFKQKFLGYDCWVVSSNTDALKHIGLRPSRKIKVFNGNLECSLRQFQVFAGSKKYDNSEDEADGVIPKPRGVRRENRKKIEKPVEETTLQSEKESENEVEKKEYNPTRRVIETPASEKPRKSAASRYGSAKSAYLPVEDNKEEETEDAVKPHEDKVEEETPKKTVKQERKPRLGASKYGQTPKFLKRTQSDEETIEESSKEVEEIQSESISDKVERDAQDSSSDSSEEEMSLKDKIAEMKRKREE</sequence>
<feature type="compositionally biased region" description="Basic and acidic residues" evidence="4">
    <location>
        <begin position="555"/>
        <end position="570"/>
    </location>
</feature>
<comment type="caution">
    <text evidence="6">The sequence shown here is derived from an EMBL/GenBank/DDBJ whole genome shotgun (WGS) entry which is preliminary data.</text>
</comment>
<dbReference type="GO" id="GO:0003723">
    <property type="term" value="F:RNA binding"/>
    <property type="evidence" value="ECO:0007669"/>
    <property type="project" value="UniProtKB-UniRule"/>
</dbReference>
<dbReference type="RefSeq" id="WP_116879322.1">
    <property type="nucleotide sequence ID" value="NZ_QURB01000001.1"/>
</dbReference>
<dbReference type="AlphaFoldDB" id="A0A3E1F101"/>
<keyword evidence="7" id="KW-1185">Reference proteome</keyword>
<reference evidence="6 7" key="1">
    <citation type="submission" date="2018-08" db="EMBL/GenBank/DDBJ databases">
        <title>The draft genome squence of Brumimicrobium sp. N62.</title>
        <authorList>
            <person name="Du Z.-J."/>
            <person name="Luo H.-R."/>
        </authorList>
    </citation>
    <scope>NUCLEOTIDE SEQUENCE [LARGE SCALE GENOMIC DNA]</scope>
    <source>
        <strain evidence="6 7">N62</strain>
    </source>
</reference>
<dbReference type="Gene3D" id="3.40.50.150">
    <property type="entry name" value="Vaccinia Virus protein VP39"/>
    <property type="match status" value="1"/>
</dbReference>
<dbReference type="Pfam" id="PF02926">
    <property type="entry name" value="THUMP"/>
    <property type="match status" value="1"/>
</dbReference>
<dbReference type="InterPro" id="IPR029063">
    <property type="entry name" value="SAM-dependent_MTases_sf"/>
</dbReference>
<evidence type="ECO:0000313" key="7">
    <source>
        <dbReference type="Proteomes" id="UP000257127"/>
    </source>
</evidence>
<keyword evidence="1" id="KW-0489">Methyltransferase</keyword>
<keyword evidence="2" id="KW-0808">Transferase</keyword>
<dbReference type="PROSITE" id="PS00092">
    <property type="entry name" value="N6_MTASE"/>
    <property type="match status" value="1"/>
</dbReference>
<dbReference type="CDD" id="cd11715">
    <property type="entry name" value="THUMP_AdoMetMT"/>
    <property type="match status" value="1"/>
</dbReference>
<feature type="region of interest" description="Disordered" evidence="4">
    <location>
        <begin position="382"/>
        <end position="570"/>
    </location>
</feature>
<proteinExistence type="predicted"/>
<dbReference type="Pfam" id="PF22020">
    <property type="entry name" value="RlmL_1st"/>
    <property type="match status" value="1"/>
</dbReference>
<dbReference type="SMART" id="SM00981">
    <property type="entry name" value="THUMP"/>
    <property type="match status" value="1"/>
</dbReference>
<dbReference type="InterPro" id="IPR000241">
    <property type="entry name" value="RlmKL-like_Mtase"/>
</dbReference>
<protein>
    <recommendedName>
        <fullName evidence="5">THUMP domain-containing protein</fullName>
    </recommendedName>
</protein>
<dbReference type="InterPro" id="IPR053943">
    <property type="entry name" value="RlmKL-like_Mtase_CS"/>
</dbReference>
<dbReference type="GO" id="GO:0008990">
    <property type="term" value="F:rRNA (guanine-N2-)-methyltransferase activity"/>
    <property type="evidence" value="ECO:0007669"/>
    <property type="project" value="TreeGrafter"/>
</dbReference>
<name>A0A3E1F101_9FLAO</name>
<dbReference type="OrthoDB" id="9809404at2"/>
<dbReference type="PROSITE" id="PS01261">
    <property type="entry name" value="UPF0020"/>
    <property type="match status" value="1"/>
</dbReference>
<feature type="domain" description="THUMP" evidence="5">
    <location>
        <begin position="45"/>
        <end position="157"/>
    </location>
</feature>
<keyword evidence="3" id="KW-0694">RNA-binding</keyword>
<feature type="compositionally biased region" description="Basic and acidic residues" evidence="4">
    <location>
        <begin position="535"/>
        <end position="544"/>
    </location>
</feature>
<dbReference type="PANTHER" id="PTHR47313">
    <property type="entry name" value="RIBOSOMAL RNA LARGE SUBUNIT METHYLTRANSFERASE K/L"/>
    <property type="match status" value="1"/>
</dbReference>
<dbReference type="EMBL" id="QURB01000001">
    <property type="protein sequence ID" value="RFC55485.1"/>
    <property type="molecule type" value="Genomic_DNA"/>
</dbReference>
<evidence type="ECO:0000313" key="6">
    <source>
        <dbReference type="EMBL" id="RFC55485.1"/>
    </source>
</evidence>
<evidence type="ECO:0000256" key="1">
    <source>
        <dbReference type="ARBA" id="ARBA00022603"/>
    </source>
</evidence>
<evidence type="ECO:0000256" key="3">
    <source>
        <dbReference type="PROSITE-ProRule" id="PRU00529"/>
    </source>
</evidence>
<dbReference type="Gene3D" id="3.30.2130.30">
    <property type="match status" value="1"/>
</dbReference>
<evidence type="ECO:0000259" key="5">
    <source>
        <dbReference type="PROSITE" id="PS51165"/>
    </source>
</evidence>
<organism evidence="6 7">
    <name type="scientific">Brumimicrobium aurantiacum</name>
    <dbReference type="NCBI Taxonomy" id="1737063"/>
    <lineage>
        <taxon>Bacteria</taxon>
        <taxon>Pseudomonadati</taxon>
        <taxon>Bacteroidota</taxon>
        <taxon>Flavobacteriia</taxon>
        <taxon>Flavobacteriales</taxon>
        <taxon>Crocinitomicaceae</taxon>
        <taxon>Brumimicrobium</taxon>
    </lineage>
</organism>
<dbReference type="PANTHER" id="PTHR47313:SF1">
    <property type="entry name" value="RIBOSOMAL RNA LARGE SUBUNIT METHYLTRANSFERASE K_L"/>
    <property type="match status" value="1"/>
</dbReference>
<dbReference type="PROSITE" id="PS51165">
    <property type="entry name" value="THUMP"/>
    <property type="match status" value="1"/>
</dbReference>
<dbReference type="GO" id="GO:0070043">
    <property type="term" value="F:rRNA (guanine-N7-)-methyltransferase activity"/>
    <property type="evidence" value="ECO:0007669"/>
    <property type="project" value="TreeGrafter"/>
</dbReference>
<dbReference type="InterPro" id="IPR002052">
    <property type="entry name" value="DNA_methylase_N6_adenine_CS"/>
</dbReference>
<feature type="compositionally biased region" description="Basic and acidic residues" evidence="4">
    <location>
        <begin position="406"/>
        <end position="445"/>
    </location>
</feature>
<evidence type="ECO:0000256" key="4">
    <source>
        <dbReference type="SAM" id="MobiDB-lite"/>
    </source>
</evidence>
<dbReference type="SUPFAM" id="SSF53335">
    <property type="entry name" value="S-adenosyl-L-methionine-dependent methyltransferases"/>
    <property type="match status" value="1"/>
</dbReference>
<dbReference type="InterPro" id="IPR004114">
    <property type="entry name" value="THUMP_dom"/>
</dbReference>
<evidence type="ECO:0000256" key="2">
    <source>
        <dbReference type="ARBA" id="ARBA00022679"/>
    </source>
</evidence>
<dbReference type="InterPro" id="IPR054170">
    <property type="entry name" value="RlmL_1st"/>
</dbReference>
<gene>
    <name evidence="6" type="ORF">DXU93_00695</name>
</gene>